<feature type="domain" description="PGG" evidence="3">
    <location>
        <begin position="420"/>
        <end position="525"/>
    </location>
</feature>
<dbReference type="InterPro" id="IPR002110">
    <property type="entry name" value="Ankyrin_rpt"/>
</dbReference>
<keyword evidence="2" id="KW-0812">Transmembrane</keyword>
<protein>
    <submittedName>
        <fullName evidence="5">Ankyrin-2-like</fullName>
    </submittedName>
</protein>
<dbReference type="KEGG" id="pavi:110745527"/>
<evidence type="ECO:0000313" key="5">
    <source>
        <dbReference type="RefSeq" id="XP_021801326.1"/>
    </source>
</evidence>
<dbReference type="RefSeq" id="XP_021801326.1">
    <property type="nucleotide sequence ID" value="XM_021945634.1"/>
</dbReference>
<dbReference type="InterPro" id="IPR026961">
    <property type="entry name" value="PGG_dom"/>
</dbReference>
<dbReference type="SMART" id="SM00248">
    <property type="entry name" value="ANK"/>
    <property type="match status" value="7"/>
</dbReference>
<dbReference type="Pfam" id="PF12796">
    <property type="entry name" value="Ank_2"/>
    <property type="match status" value="1"/>
</dbReference>
<dbReference type="PANTHER" id="PTHR24177">
    <property type="entry name" value="CASKIN"/>
    <property type="match status" value="1"/>
</dbReference>
<keyword evidence="4" id="KW-1185">Reference proteome</keyword>
<dbReference type="GeneID" id="110745527"/>
<dbReference type="PANTHER" id="PTHR24177:SF434">
    <property type="entry name" value="PGG DOMAIN-CONTAINING PROTEIN"/>
    <property type="match status" value="1"/>
</dbReference>
<keyword evidence="1" id="KW-0040">ANK repeat</keyword>
<dbReference type="Gene3D" id="1.25.40.20">
    <property type="entry name" value="Ankyrin repeat-containing domain"/>
    <property type="match status" value="2"/>
</dbReference>
<evidence type="ECO:0000313" key="4">
    <source>
        <dbReference type="Proteomes" id="UP000515124"/>
    </source>
</evidence>
<dbReference type="Proteomes" id="UP000515124">
    <property type="component" value="Unplaced"/>
</dbReference>
<accession>A0A6P5RKE0</accession>
<feature type="non-terminal residue" evidence="5">
    <location>
        <position position="541"/>
    </location>
</feature>
<dbReference type="Pfam" id="PF13962">
    <property type="entry name" value="PGG"/>
    <property type="match status" value="1"/>
</dbReference>
<name>A0A6P5RKE0_PRUAV</name>
<evidence type="ECO:0000256" key="2">
    <source>
        <dbReference type="SAM" id="Phobius"/>
    </source>
</evidence>
<reference evidence="5" key="1">
    <citation type="submission" date="2025-08" db="UniProtKB">
        <authorList>
            <consortium name="RefSeq"/>
        </authorList>
    </citation>
    <scope>IDENTIFICATION</scope>
</reference>
<organism evidence="4 5">
    <name type="scientific">Prunus avium</name>
    <name type="common">Cherry</name>
    <name type="synonym">Cerasus avium</name>
    <dbReference type="NCBI Taxonomy" id="42229"/>
    <lineage>
        <taxon>Eukaryota</taxon>
        <taxon>Viridiplantae</taxon>
        <taxon>Streptophyta</taxon>
        <taxon>Embryophyta</taxon>
        <taxon>Tracheophyta</taxon>
        <taxon>Spermatophyta</taxon>
        <taxon>Magnoliopsida</taxon>
        <taxon>eudicotyledons</taxon>
        <taxon>Gunneridae</taxon>
        <taxon>Pentapetalae</taxon>
        <taxon>rosids</taxon>
        <taxon>fabids</taxon>
        <taxon>Rosales</taxon>
        <taxon>Rosaceae</taxon>
        <taxon>Amygdaloideae</taxon>
        <taxon>Amygdaleae</taxon>
        <taxon>Prunus</taxon>
    </lineage>
</organism>
<dbReference type="GO" id="GO:0016020">
    <property type="term" value="C:membrane"/>
    <property type="evidence" value="ECO:0007669"/>
    <property type="project" value="TreeGrafter"/>
</dbReference>
<evidence type="ECO:0000256" key="1">
    <source>
        <dbReference type="PROSITE-ProRule" id="PRU00023"/>
    </source>
</evidence>
<dbReference type="SUPFAM" id="SSF48403">
    <property type="entry name" value="Ankyrin repeat"/>
    <property type="match status" value="1"/>
</dbReference>
<keyword evidence="2" id="KW-0472">Membrane</keyword>
<feature type="transmembrane region" description="Helical" evidence="2">
    <location>
        <begin position="461"/>
        <end position="484"/>
    </location>
</feature>
<dbReference type="AlphaFoldDB" id="A0A6P5RKE0"/>
<dbReference type="PROSITE" id="PS50088">
    <property type="entry name" value="ANK_REPEAT"/>
    <property type="match status" value="1"/>
</dbReference>
<dbReference type="InterPro" id="IPR036770">
    <property type="entry name" value="Ankyrin_rpt-contain_sf"/>
</dbReference>
<proteinExistence type="predicted"/>
<keyword evidence="2" id="KW-1133">Transmembrane helix</keyword>
<feature type="transmembrane region" description="Helical" evidence="2">
    <location>
        <begin position="429"/>
        <end position="449"/>
    </location>
</feature>
<gene>
    <name evidence="5" type="primary">LOC110745527</name>
</gene>
<sequence>MRFYLQRMLESNNGNPTGSTPSTIEWDLYPFASYERPTPKEAENPDLCVPLYRAALKNDWKAAKEIIGKEPSIVRANIAQGSYTALHVAAGAGHVRFVEKLMGKMELNDLRLLDERGNTAFCVAAAVGYVKIAKIMMRKDPGLPKQRGFEGHTPLYIAALFGHQKMASHLYSEPAYRDSQEDLPRLFFTSIDSGLYGLASKLLEDHPDFALKRDRDRNRKTALHLLAQKPSSYPRGSPGICANFKNKNTEQALVKQLWLEVAKHGKAKLIDVLTSPSHLLFDAMEIGNCKFVAQLIYECPGLIWERNSKGWTIIHAAVWHRHETIFSLVYEVGMVKNVIATFKDKEDGSTLLHLAARLAPVSQLNKIAGAGFQMRRELLWFEEVKKIIQPSYIQMKNSKGETPQELFTSEHEALLKDGRKWMKGTAQSCTIISTLIASALFAAEVTVIMGDHLFKTARFRIFIISDAIAFLLALAATLTFSAILTSRYAERDFLSALSWRLKMGLALLFFSITAMMFTFSSAFFIAYGRKDVFSIPVTIWA</sequence>
<evidence type="ECO:0000259" key="3">
    <source>
        <dbReference type="Pfam" id="PF13962"/>
    </source>
</evidence>
<feature type="repeat" description="ANK" evidence="1">
    <location>
        <begin position="150"/>
        <end position="182"/>
    </location>
</feature>
<feature type="transmembrane region" description="Helical" evidence="2">
    <location>
        <begin position="505"/>
        <end position="527"/>
    </location>
</feature>